<evidence type="ECO:0000313" key="3">
    <source>
        <dbReference type="EMBL" id="SIS93953.1"/>
    </source>
</evidence>
<evidence type="ECO:0000259" key="2">
    <source>
        <dbReference type="Pfam" id="PF00582"/>
    </source>
</evidence>
<reference evidence="4" key="1">
    <citation type="submission" date="2017-01" db="EMBL/GenBank/DDBJ databases">
        <authorList>
            <person name="Varghese N."/>
            <person name="Submissions S."/>
        </authorList>
    </citation>
    <scope>NUCLEOTIDE SEQUENCE [LARGE SCALE GENOMIC DNA]</scope>
    <source>
        <strain evidence="4">DSM 46698</strain>
    </source>
</reference>
<dbReference type="SUPFAM" id="SSF52402">
    <property type="entry name" value="Adenine nucleotide alpha hydrolases-like"/>
    <property type="match status" value="2"/>
</dbReference>
<dbReference type="Proteomes" id="UP000186026">
    <property type="component" value="Unassembled WGS sequence"/>
</dbReference>
<keyword evidence="4" id="KW-1185">Reference proteome</keyword>
<sequence>MFKKIALALAFSPRMEALICESKRLKDLFGAELILIHVGEKTATLEQNLNFMLDKHQVDIKKVKVVWESGNPAKKIIQTCNQEGVDLLVAGALKTEGFFKYYIGSIARKIIRKSKCSVLTLVDPLMEPTPFEKVVINGTQQEQTPYVIQKGIEWCQQDQAKQVYVVNEIKMYGLQMATAGEGGESEVANTRRKLVGEEVAYVENILKNIDKGDLRVNVKITCGKWAVELARFATDFGADLLIVGDEGNLGFFDRIFPHDLEDILSDLPCNLLIIKKK</sequence>
<gene>
    <name evidence="3" type="ORF">SAMN05421761_108201</name>
</gene>
<evidence type="ECO:0000256" key="1">
    <source>
        <dbReference type="ARBA" id="ARBA00008791"/>
    </source>
</evidence>
<name>A0A1N7N6C0_9BACT</name>
<evidence type="ECO:0000313" key="4">
    <source>
        <dbReference type="Proteomes" id="UP000186026"/>
    </source>
</evidence>
<proteinExistence type="inferred from homology"/>
<dbReference type="AlphaFoldDB" id="A0A1N7N6C0"/>
<comment type="similarity">
    <text evidence="1">Belongs to the universal stress protein A family.</text>
</comment>
<dbReference type="PANTHER" id="PTHR46268:SF6">
    <property type="entry name" value="UNIVERSAL STRESS PROTEIN UP12"/>
    <property type="match status" value="1"/>
</dbReference>
<organism evidence="3 4">
    <name type="scientific">Belliella pelovolcani</name>
    <dbReference type="NCBI Taxonomy" id="529505"/>
    <lineage>
        <taxon>Bacteria</taxon>
        <taxon>Pseudomonadati</taxon>
        <taxon>Bacteroidota</taxon>
        <taxon>Cytophagia</taxon>
        <taxon>Cytophagales</taxon>
        <taxon>Cyclobacteriaceae</taxon>
        <taxon>Belliella</taxon>
    </lineage>
</organism>
<dbReference type="Gene3D" id="3.40.50.620">
    <property type="entry name" value="HUPs"/>
    <property type="match status" value="2"/>
</dbReference>
<dbReference type="InterPro" id="IPR006016">
    <property type="entry name" value="UspA"/>
</dbReference>
<protein>
    <submittedName>
        <fullName evidence="3">Nucleotide-binding universal stress protein, UspA family</fullName>
    </submittedName>
</protein>
<dbReference type="RefSeq" id="WP_076501414.1">
    <property type="nucleotide sequence ID" value="NZ_FTOP01000008.1"/>
</dbReference>
<dbReference type="Pfam" id="PF00582">
    <property type="entry name" value="Usp"/>
    <property type="match status" value="1"/>
</dbReference>
<dbReference type="PANTHER" id="PTHR46268">
    <property type="entry name" value="STRESS RESPONSE PROTEIN NHAX"/>
    <property type="match status" value="1"/>
</dbReference>
<dbReference type="InterPro" id="IPR014729">
    <property type="entry name" value="Rossmann-like_a/b/a_fold"/>
</dbReference>
<dbReference type="CDD" id="cd00293">
    <property type="entry name" value="USP-like"/>
    <property type="match status" value="1"/>
</dbReference>
<dbReference type="OrthoDB" id="946689at2"/>
<dbReference type="EMBL" id="FTOP01000008">
    <property type="protein sequence ID" value="SIS93953.1"/>
    <property type="molecule type" value="Genomic_DNA"/>
</dbReference>
<feature type="domain" description="UspA" evidence="2">
    <location>
        <begin position="52"/>
        <end position="119"/>
    </location>
</feature>
<accession>A0A1N7N6C0</accession>
<dbReference type="STRING" id="529505.SAMN05421761_108201"/>